<dbReference type="GO" id="GO:0003684">
    <property type="term" value="F:damaged DNA binding"/>
    <property type="evidence" value="ECO:0007669"/>
    <property type="project" value="InterPro"/>
</dbReference>
<dbReference type="OrthoDB" id="9803906at2"/>
<sequence length="457" mass="50179">MAKTKTTFFCQNCGAQFAKWQGQCTSCKEWNTIAEEVIQKAEKTSWKTNETSVHTERGRSARPTLISEISSEKETRLNTKNEELNRVLGGGLVPGSLTLLGGEPGIGKSTLMLQVALQLPYKTLYVSGEESAQQIKMRAARIHPEANTCYILTETKTQNIFRNIAEMQPDIVVIDSIQTLHTDYIESSAGSISQIRECTTELIKFAKETATPVILIGHITKDGNIAGPKILEHMVDTVLQFEGDRNHIYRILRANKNRFGSTNELGIYEMQGSGLREVSNPSEILISKNEEELSGTAIASTLEGMRPLMIEIQALVSTAVYGTPQRSATGYNAKRLNMILAVLEKRAGFKLGAKDVFLNVTGGITVDDPAIDLAVVAAVLSSNIDIAIDKRMCFAAEIGLAGEVRPVTRVDQRILEAEKLGFESIIISKYCKLPKASYGINIIKLAKVNDVVQHLFG</sequence>
<dbReference type="InterPro" id="IPR004504">
    <property type="entry name" value="DNA_repair_RadA"/>
</dbReference>
<dbReference type="PROSITE" id="PS50162">
    <property type="entry name" value="RECA_2"/>
    <property type="match status" value="1"/>
</dbReference>
<dbReference type="GO" id="GO:0008270">
    <property type="term" value="F:zinc ion binding"/>
    <property type="evidence" value="ECO:0007669"/>
    <property type="project" value="UniProtKB-KW"/>
</dbReference>
<keyword evidence="5" id="KW-0378">Hydrolase</keyword>
<keyword evidence="2 11" id="KW-0547">Nucleotide-binding</keyword>
<dbReference type="Pfam" id="PF18073">
    <property type="entry name" value="Zn_ribbon_LapB"/>
    <property type="match status" value="1"/>
</dbReference>
<dbReference type="SUPFAM" id="SSF54211">
    <property type="entry name" value="Ribosomal protein S5 domain 2-like"/>
    <property type="match status" value="1"/>
</dbReference>
<evidence type="ECO:0000256" key="10">
    <source>
        <dbReference type="ARBA" id="ARBA00023204"/>
    </source>
</evidence>
<dbReference type="InterPro" id="IPR027417">
    <property type="entry name" value="P-loop_NTPase"/>
</dbReference>
<dbReference type="InterPro" id="IPR014721">
    <property type="entry name" value="Ribsml_uS5_D2-typ_fold_subgr"/>
</dbReference>
<dbReference type="InterPro" id="IPR003593">
    <property type="entry name" value="AAA+_ATPase"/>
</dbReference>
<evidence type="ECO:0000313" key="16">
    <source>
        <dbReference type="Proteomes" id="UP000255317"/>
    </source>
</evidence>
<feature type="short sequence motif" description="RadA KNRFG motif" evidence="11">
    <location>
        <begin position="256"/>
        <end position="260"/>
    </location>
</feature>
<dbReference type="SUPFAM" id="SSF52540">
    <property type="entry name" value="P-loop containing nucleoside triphosphate hydrolases"/>
    <property type="match status" value="1"/>
</dbReference>
<dbReference type="GO" id="GO:0005829">
    <property type="term" value="C:cytosol"/>
    <property type="evidence" value="ECO:0007669"/>
    <property type="project" value="TreeGrafter"/>
</dbReference>
<evidence type="ECO:0000256" key="9">
    <source>
        <dbReference type="ARBA" id="ARBA00023125"/>
    </source>
</evidence>
<dbReference type="AlphaFoldDB" id="A0A370QK72"/>
<dbReference type="PANTHER" id="PTHR32472">
    <property type="entry name" value="DNA REPAIR PROTEIN RADA"/>
    <property type="match status" value="1"/>
</dbReference>
<evidence type="ECO:0000256" key="7">
    <source>
        <dbReference type="ARBA" id="ARBA00022840"/>
    </source>
</evidence>
<comment type="domain">
    <text evidence="11">The middle region has homology to RecA with ATPase motifs including the RadA KNRFG motif, while the C-terminus is homologous to Lon protease.</text>
</comment>
<dbReference type="SMART" id="SM00382">
    <property type="entry name" value="AAA"/>
    <property type="match status" value="1"/>
</dbReference>
<feature type="region of interest" description="Lon-protease-like" evidence="11">
    <location>
        <begin position="355"/>
        <end position="457"/>
    </location>
</feature>
<evidence type="ECO:0000256" key="1">
    <source>
        <dbReference type="ARBA" id="ARBA00022723"/>
    </source>
</evidence>
<feature type="domain" description="RecA family profile 1" evidence="14">
    <location>
        <begin position="73"/>
        <end position="219"/>
    </location>
</feature>
<evidence type="ECO:0000256" key="11">
    <source>
        <dbReference type="HAMAP-Rule" id="MF_01498"/>
    </source>
</evidence>
<keyword evidence="4 13" id="KW-0863">Zinc-finger</keyword>
<dbReference type="InterPro" id="IPR020568">
    <property type="entry name" value="Ribosomal_Su5_D2-typ_SF"/>
</dbReference>
<dbReference type="InterPro" id="IPR020588">
    <property type="entry name" value="RecA_ATP-bd"/>
</dbReference>
<organism evidence="15 16">
    <name type="scientific">Marinirhabdus gelatinilytica</name>
    <dbReference type="NCBI Taxonomy" id="1703343"/>
    <lineage>
        <taxon>Bacteria</taxon>
        <taxon>Pseudomonadati</taxon>
        <taxon>Bacteroidota</taxon>
        <taxon>Flavobacteriia</taxon>
        <taxon>Flavobacteriales</taxon>
        <taxon>Flavobacteriaceae</taxon>
    </lineage>
</organism>
<comment type="function">
    <text evidence="11">Plays a role in repairing double-strand DNA breaks, probably involving stabilizing or processing branched DNA or blocked replication forks.</text>
</comment>
<keyword evidence="9 11" id="KW-0238">DNA-binding</keyword>
<dbReference type="GO" id="GO:0005524">
    <property type="term" value="F:ATP binding"/>
    <property type="evidence" value="ECO:0007669"/>
    <property type="project" value="UniProtKB-UniRule"/>
</dbReference>
<dbReference type="FunFam" id="3.40.50.300:FF:000050">
    <property type="entry name" value="DNA repair protein RadA"/>
    <property type="match status" value="1"/>
</dbReference>
<evidence type="ECO:0000259" key="14">
    <source>
        <dbReference type="PROSITE" id="PS50162"/>
    </source>
</evidence>
<dbReference type="Proteomes" id="UP000255317">
    <property type="component" value="Unassembled WGS sequence"/>
</dbReference>
<dbReference type="GO" id="GO:0000725">
    <property type="term" value="P:recombinational repair"/>
    <property type="evidence" value="ECO:0007669"/>
    <property type="project" value="UniProtKB-UniRule"/>
</dbReference>
<keyword evidence="10 11" id="KW-0234">DNA repair</keyword>
<evidence type="ECO:0000256" key="12">
    <source>
        <dbReference type="NCBIfam" id="TIGR00416"/>
    </source>
</evidence>
<dbReference type="Gene3D" id="3.40.50.300">
    <property type="entry name" value="P-loop containing nucleotide triphosphate hydrolases"/>
    <property type="match status" value="1"/>
</dbReference>
<proteinExistence type="inferred from homology"/>
<evidence type="ECO:0000256" key="13">
    <source>
        <dbReference type="RuleBase" id="RU003555"/>
    </source>
</evidence>
<dbReference type="PRINTS" id="PR01874">
    <property type="entry name" value="DNAREPAIRADA"/>
</dbReference>
<gene>
    <name evidence="11" type="primary">radA</name>
    <name evidence="15" type="ORF">C8D94_101641</name>
</gene>
<comment type="function">
    <text evidence="13">DNA-dependent ATPase involved in processing of recombination intermediates, plays a role in repairing DNA breaks. Stimulates the branch migration of RecA-mediated strand transfer reactions, allowing the 3' invading strand to extend heteroduplex DNA faster. Binds ssDNA in the presence of ADP but not other nucleotides, has ATPase activity that is stimulated by ssDNA and various branched DNA structures, but inhibited by SSB. Does not have RecA's homology-searching function.</text>
</comment>
<dbReference type="Pfam" id="PF13481">
    <property type="entry name" value="AAA_25"/>
    <property type="match status" value="1"/>
</dbReference>
<keyword evidence="16" id="KW-1185">Reference proteome</keyword>
<comment type="caution">
    <text evidence="15">The sequence shown here is derived from an EMBL/GenBank/DDBJ whole genome shotgun (WGS) entry which is preliminary data.</text>
</comment>
<dbReference type="InterPro" id="IPR041166">
    <property type="entry name" value="Rubredoxin_2"/>
</dbReference>
<evidence type="ECO:0000313" key="15">
    <source>
        <dbReference type="EMBL" id="RDK88764.1"/>
    </source>
</evidence>
<reference evidence="15 16" key="1">
    <citation type="submission" date="2018-07" db="EMBL/GenBank/DDBJ databases">
        <title>Genomic Encyclopedia of Type Strains, Phase IV (KMG-IV): sequencing the most valuable type-strain genomes for metagenomic binning, comparative biology and taxonomic classification.</title>
        <authorList>
            <person name="Goeker M."/>
        </authorList>
    </citation>
    <scope>NUCLEOTIDE SEQUENCE [LARGE SCALE GENOMIC DNA]</scope>
    <source>
        <strain evidence="15 16">DSM 101478</strain>
    </source>
</reference>
<keyword evidence="3 11" id="KW-0227">DNA damage</keyword>
<evidence type="ECO:0000256" key="6">
    <source>
        <dbReference type="ARBA" id="ARBA00022833"/>
    </source>
</evidence>
<dbReference type="NCBIfam" id="TIGR00416">
    <property type="entry name" value="sms"/>
    <property type="match status" value="1"/>
</dbReference>
<evidence type="ECO:0000256" key="2">
    <source>
        <dbReference type="ARBA" id="ARBA00022741"/>
    </source>
</evidence>
<keyword evidence="7 11" id="KW-0067">ATP-binding</keyword>
<dbReference type="CDD" id="cd01121">
    <property type="entry name" value="RadA_SMS_N"/>
    <property type="match status" value="1"/>
</dbReference>
<evidence type="ECO:0000256" key="8">
    <source>
        <dbReference type="ARBA" id="ARBA00023016"/>
    </source>
</evidence>
<name>A0A370QK72_9FLAO</name>
<dbReference type="PANTHER" id="PTHR32472:SF10">
    <property type="entry name" value="DNA REPAIR PROTEIN RADA-LIKE PROTEIN"/>
    <property type="match status" value="1"/>
</dbReference>
<feature type="binding site" evidence="11">
    <location>
        <begin position="102"/>
        <end position="109"/>
    </location>
    <ligand>
        <name>ATP</name>
        <dbReference type="ChEBI" id="CHEBI:30616"/>
    </ligand>
</feature>
<keyword evidence="8 11" id="KW-0346">Stress response</keyword>
<evidence type="ECO:0000256" key="4">
    <source>
        <dbReference type="ARBA" id="ARBA00022771"/>
    </source>
</evidence>
<keyword evidence="1 11" id="KW-0479">Metal-binding</keyword>
<protein>
    <recommendedName>
        <fullName evidence="11 12">DNA repair protein RadA</fullName>
    </recommendedName>
</protein>
<dbReference type="GO" id="GO:0140664">
    <property type="term" value="F:ATP-dependent DNA damage sensor activity"/>
    <property type="evidence" value="ECO:0007669"/>
    <property type="project" value="InterPro"/>
</dbReference>
<evidence type="ECO:0000256" key="5">
    <source>
        <dbReference type="ARBA" id="ARBA00022801"/>
    </source>
</evidence>
<dbReference type="Pfam" id="PF13541">
    <property type="entry name" value="ChlI"/>
    <property type="match status" value="1"/>
</dbReference>
<accession>A0A370QK72</accession>
<keyword evidence="6 13" id="KW-0862">Zinc</keyword>
<dbReference type="HAMAP" id="MF_01498">
    <property type="entry name" value="RadA_bact"/>
    <property type="match status" value="1"/>
</dbReference>
<evidence type="ECO:0000256" key="3">
    <source>
        <dbReference type="ARBA" id="ARBA00022763"/>
    </source>
</evidence>
<dbReference type="RefSeq" id="WP_115122437.1">
    <property type="nucleotide sequence ID" value="NZ_QRAO01000001.1"/>
</dbReference>
<dbReference type="GO" id="GO:0016787">
    <property type="term" value="F:hydrolase activity"/>
    <property type="evidence" value="ECO:0007669"/>
    <property type="project" value="UniProtKB-KW"/>
</dbReference>
<dbReference type="EMBL" id="QRAO01000001">
    <property type="protein sequence ID" value="RDK88764.1"/>
    <property type="molecule type" value="Genomic_DNA"/>
</dbReference>
<dbReference type="Gene3D" id="3.30.230.10">
    <property type="match status" value="1"/>
</dbReference>
<comment type="similarity">
    <text evidence="11 13">Belongs to the RecA family. RadA subfamily.</text>
</comment>